<dbReference type="AlphaFoldDB" id="A0A7J0E178"/>
<organism evidence="2 3">
    <name type="scientific">Actinidia rufa</name>
    <dbReference type="NCBI Taxonomy" id="165716"/>
    <lineage>
        <taxon>Eukaryota</taxon>
        <taxon>Viridiplantae</taxon>
        <taxon>Streptophyta</taxon>
        <taxon>Embryophyta</taxon>
        <taxon>Tracheophyta</taxon>
        <taxon>Spermatophyta</taxon>
        <taxon>Magnoliopsida</taxon>
        <taxon>eudicotyledons</taxon>
        <taxon>Gunneridae</taxon>
        <taxon>Pentapetalae</taxon>
        <taxon>asterids</taxon>
        <taxon>Ericales</taxon>
        <taxon>Actinidiaceae</taxon>
        <taxon>Actinidia</taxon>
    </lineage>
</organism>
<keyword evidence="1" id="KW-0812">Transmembrane</keyword>
<keyword evidence="2" id="KW-0238">DNA-binding</keyword>
<comment type="caution">
    <text evidence="2">The sequence shown here is derived from an EMBL/GenBank/DDBJ whole genome shotgun (WGS) entry which is preliminary data.</text>
</comment>
<evidence type="ECO:0000313" key="2">
    <source>
        <dbReference type="EMBL" id="GFY80264.1"/>
    </source>
</evidence>
<gene>
    <name evidence="2" type="ORF">Acr_01g0000730</name>
</gene>
<evidence type="ECO:0000256" key="1">
    <source>
        <dbReference type="SAM" id="Phobius"/>
    </source>
</evidence>
<keyword evidence="3" id="KW-1185">Reference proteome</keyword>
<reference evidence="2 3" key="1">
    <citation type="submission" date="2019-07" db="EMBL/GenBank/DDBJ databases">
        <title>De Novo Assembly of kiwifruit Actinidia rufa.</title>
        <authorList>
            <person name="Sugita-Konishi S."/>
            <person name="Sato K."/>
            <person name="Mori E."/>
            <person name="Abe Y."/>
            <person name="Kisaki G."/>
            <person name="Hamano K."/>
            <person name="Suezawa K."/>
            <person name="Otani M."/>
            <person name="Fukuda T."/>
            <person name="Manabe T."/>
            <person name="Gomi K."/>
            <person name="Tabuchi M."/>
            <person name="Akimitsu K."/>
            <person name="Kataoka I."/>
        </authorList>
    </citation>
    <scope>NUCLEOTIDE SEQUENCE [LARGE SCALE GENOMIC DNA]</scope>
    <source>
        <strain evidence="3">cv. Fuchu</strain>
    </source>
</reference>
<protein>
    <submittedName>
        <fullName evidence="2">Integrase-type DNA-binding superfamily protein</fullName>
    </submittedName>
</protein>
<evidence type="ECO:0000313" key="3">
    <source>
        <dbReference type="Proteomes" id="UP000585474"/>
    </source>
</evidence>
<feature type="transmembrane region" description="Helical" evidence="1">
    <location>
        <begin position="100"/>
        <end position="122"/>
    </location>
</feature>
<dbReference type="Proteomes" id="UP000585474">
    <property type="component" value="Unassembled WGS sequence"/>
</dbReference>
<accession>A0A7J0E178</accession>
<keyword evidence="1" id="KW-1133">Transmembrane helix</keyword>
<proteinExistence type="predicted"/>
<keyword evidence="1" id="KW-0472">Membrane</keyword>
<dbReference type="EMBL" id="BJWL01000001">
    <property type="protein sequence ID" value="GFY80264.1"/>
    <property type="molecule type" value="Genomic_DNA"/>
</dbReference>
<dbReference type="GO" id="GO:0003677">
    <property type="term" value="F:DNA binding"/>
    <property type="evidence" value="ECO:0007669"/>
    <property type="project" value="UniProtKB-KW"/>
</dbReference>
<name>A0A7J0E178_9ERIC</name>
<sequence>MPSNASELRFFGGNSSNADMGCAELRSFSYNSSNCDLGYPELPNLSDNSFKGEMGHQVLDDIKVEASSSSPESAITFFVGRIGERDVGEVFFSGDRLGCYLVPFFFCKFSLCSVILGVFWVFEAASAMGFLTFAEVNRVRGQTLKGLEHLCSFVI</sequence>